<gene>
    <name evidence="2" type="ORF">H8R02_06960</name>
</gene>
<accession>A0A923S1D9</accession>
<dbReference type="RefSeq" id="WP_187080662.1">
    <property type="nucleotide sequence ID" value="NZ_JACORU010000002.1"/>
</dbReference>
<reference evidence="2" key="1">
    <citation type="submission" date="2020-08" db="EMBL/GenBank/DDBJ databases">
        <title>Ramlibacter sp. GTP1 16S ribosomal RNA gene genome sequencing and assembly.</title>
        <authorList>
            <person name="Kang M."/>
        </authorList>
    </citation>
    <scope>NUCLEOTIDE SEQUENCE</scope>
    <source>
        <strain evidence="2">GTP1</strain>
    </source>
</reference>
<organism evidence="2 3">
    <name type="scientific">Ramlibacter albus</name>
    <dbReference type="NCBI Taxonomy" id="2079448"/>
    <lineage>
        <taxon>Bacteria</taxon>
        <taxon>Pseudomonadati</taxon>
        <taxon>Pseudomonadota</taxon>
        <taxon>Betaproteobacteria</taxon>
        <taxon>Burkholderiales</taxon>
        <taxon>Comamonadaceae</taxon>
        <taxon>Ramlibacter</taxon>
    </lineage>
</organism>
<evidence type="ECO:0000256" key="1">
    <source>
        <dbReference type="SAM" id="MobiDB-lite"/>
    </source>
</evidence>
<feature type="compositionally biased region" description="Basic and acidic residues" evidence="1">
    <location>
        <begin position="186"/>
        <end position="195"/>
    </location>
</feature>
<name>A0A923S1D9_9BURK</name>
<keyword evidence="3" id="KW-1185">Reference proteome</keyword>
<protein>
    <submittedName>
        <fullName evidence="2">Uncharacterized protein</fullName>
    </submittedName>
</protein>
<evidence type="ECO:0000313" key="3">
    <source>
        <dbReference type="Proteomes" id="UP000596827"/>
    </source>
</evidence>
<sequence length="210" mass="23709">MGLLNKIFGGKEKHSGPPSQPATSQFQESEQTEQYGSKNAPRRELVQVVLRDTMRKHGIPSDWIEIRILTAVNRRQVTGMHVQLIVKQGHDDLLTYVYAFQESFQREIEKFEPRAEEWLMSIAWQFQGKGTEGRVMPEPATWTGNAAAVAAAPPGVIDKDAPEEELHDDVEADLKALFAIRDAVLNEKDGEEPRDFQPTQPGFQDSDKPR</sequence>
<dbReference type="Proteomes" id="UP000596827">
    <property type="component" value="Unassembled WGS sequence"/>
</dbReference>
<feature type="compositionally biased region" description="Low complexity" evidence="1">
    <location>
        <begin position="23"/>
        <end position="34"/>
    </location>
</feature>
<proteinExistence type="predicted"/>
<comment type="caution">
    <text evidence="2">The sequence shown here is derived from an EMBL/GenBank/DDBJ whole genome shotgun (WGS) entry which is preliminary data.</text>
</comment>
<dbReference type="EMBL" id="JACORU010000002">
    <property type="protein sequence ID" value="MBC5764181.1"/>
    <property type="molecule type" value="Genomic_DNA"/>
</dbReference>
<evidence type="ECO:0000313" key="2">
    <source>
        <dbReference type="EMBL" id="MBC5764181.1"/>
    </source>
</evidence>
<feature type="region of interest" description="Disordered" evidence="1">
    <location>
        <begin position="1"/>
        <end position="38"/>
    </location>
</feature>
<feature type="region of interest" description="Disordered" evidence="1">
    <location>
        <begin position="186"/>
        <end position="210"/>
    </location>
</feature>
<dbReference type="AlphaFoldDB" id="A0A923S1D9"/>